<dbReference type="CTD" id="57128"/>
<dbReference type="GO" id="GO:0005739">
    <property type="term" value="C:mitochondrion"/>
    <property type="evidence" value="ECO:0000318"/>
    <property type="project" value="GO_Central"/>
</dbReference>
<reference evidence="3" key="2">
    <citation type="submission" date="2025-08" db="UniProtKB">
        <authorList>
            <consortium name="Ensembl"/>
        </authorList>
    </citation>
    <scope>IDENTIFICATION</scope>
    <source>
        <strain evidence="3">Glennie</strain>
    </source>
</reference>
<evidence type="ECO:0000313" key="4">
    <source>
        <dbReference type="Proteomes" id="UP000002279"/>
    </source>
</evidence>
<accession>A0A6I8NNX6</accession>
<sequence>MAASSRAQVLALYRAMLRESHKFSAYSYRMYAIRRIRDAFRENRHIKDPPQIQILLNKAKKDLEIIQRQGPRGGPPDCVPPGTDPLFLPREMSGAFRWPACLGGARSRSSSPSDCSHRSWGWGGKRVAPTLHRHPVMFLRPAELRPAQRQQAVESPSWLPFGSFLAQRKGLGQLLPAQRFAPLWCLCSRTVWMSRKAKCGSRVTDSRLLLYPFSYPRQCPHQPTVFNRQACRRESREVFHLSRAQRSCSGSSHGSAAPFYAQKFSQHRPRVACEAACHRTPICEKLIIRETRFHCFATQGVQGDDLTVHVLDYEARVPWK</sequence>
<protein>
    <submittedName>
        <fullName evidence="3">LYR motif containing 4</fullName>
    </submittedName>
</protein>
<dbReference type="GeneID" id="103170537"/>
<dbReference type="InterPro" id="IPR051522">
    <property type="entry name" value="ISC_assembly_LYR"/>
</dbReference>
<organism evidence="3 4">
    <name type="scientific">Ornithorhynchus anatinus</name>
    <name type="common">Duckbill platypus</name>
    <dbReference type="NCBI Taxonomy" id="9258"/>
    <lineage>
        <taxon>Eukaryota</taxon>
        <taxon>Metazoa</taxon>
        <taxon>Chordata</taxon>
        <taxon>Craniata</taxon>
        <taxon>Vertebrata</taxon>
        <taxon>Euteleostomi</taxon>
        <taxon>Mammalia</taxon>
        <taxon>Monotremata</taxon>
        <taxon>Ornithorhynchidae</taxon>
        <taxon>Ornithorhynchus</taxon>
    </lineage>
</organism>
<dbReference type="GeneTree" id="ENSGT00940000157289"/>
<feature type="domain" description="Complex 1 LYR protein" evidence="2">
    <location>
        <begin position="7"/>
        <end position="64"/>
    </location>
</feature>
<evidence type="ECO:0000256" key="1">
    <source>
        <dbReference type="ARBA" id="ARBA00009508"/>
    </source>
</evidence>
<comment type="similarity">
    <text evidence="1">Belongs to the complex I LYR family.</text>
</comment>
<dbReference type="InterPro" id="IPR008011">
    <property type="entry name" value="Complex1_LYR_dom"/>
</dbReference>
<dbReference type="PANTHER" id="PTHR13166:SF7">
    <property type="entry name" value="LYR MOTIF-CONTAINING PROTEIN 4"/>
    <property type="match status" value="1"/>
</dbReference>
<dbReference type="OrthoDB" id="275715at2759"/>
<dbReference type="PANTHER" id="PTHR13166">
    <property type="entry name" value="PROTEIN C6ORF149"/>
    <property type="match status" value="1"/>
</dbReference>
<evidence type="ECO:0000313" key="3">
    <source>
        <dbReference type="Ensembl" id="ENSOANP00000042835.1"/>
    </source>
</evidence>
<proteinExistence type="inferred from homology"/>
<dbReference type="KEGG" id="oaa:103170537"/>
<dbReference type="GO" id="GO:1990221">
    <property type="term" value="C:L-cysteine desulfurase complex"/>
    <property type="evidence" value="ECO:0000318"/>
    <property type="project" value="GO_Central"/>
</dbReference>
<gene>
    <name evidence="3" type="primary">LYRM4</name>
</gene>
<name>A0A6I8NNX6_ORNAN</name>
<reference evidence="3" key="3">
    <citation type="submission" date="2025-09" db="UniProtKB">
        <authorList>
            <consortium name="Ensembl"/>
        </authorList>
    </citation>
    <scope>IDENTIFICATION</scope>
    <source>
        <strain evidence="3">Glennie</strain>
    </source>
</reference>
<dbReference type="InterPro" id="IPR045297">
    <property type="entry name" value="Complex1_LYR_LYRM4"/>
</dbReference>
<dbReference type="RefSeq" id="XP_028909793.1">
    <property type="nucleotide sequence ID" value="XM_029053960.1"/>
</dbReference>
<dbReference type="Proteomes" id="UP000002279">
    <property type="component" value="Chromosome X3"/>
</dbReference>
<dbReference type="GO" id="GO:0016226">
    <property type="term" value="P:iron-sulfur cluster assembly"/>
    <property type="evidence" value="ECO:0000318"/>
    <property type="project" value="GO_Central"/>
</dbReference>
<reference evidence="3 4" key="1">
    <citation type="journal article" date="2008" name="Nature">
        <title>Genome analysis of the platypus reveals unique signatures of evolution.</title>
        <authorList>
            <person name="Warren W.C."/>
            <person name="Hillier L.W."/>
            <person name="Marshall Graves J.A."/>
            <person name="Birney E."/>
            <person name="Ponting C.P."/>
            <person name="Grutzner F."/>
            <person name="Belov K."/>
            <person name="Miller W."/>
            <person name="Clarke L."/>
            <person name="Chinwalla A.T."/>
            <person name="Yang S.P."/>
            <person name="Heger A."/>
            <person name="Locke D.P."/>
            <person name="Miethke P."/>
            <person name="Waters P.D."/>
            <person name="Veyrunes F."/>
            <person name="Fulton L."/>
            <person name="Fulton B."/>
            <person name="Graves T."/>
            <person name="Wallis J."/>
            <person name="Puente X.S."/>
            <person name="Lopez-Otin C."/>
            <person name="Ordonez G.R."/>
            <person name="Eichler E.E."/>
            <person name="Chen L."/>
            <person name="Cheng Z."/>
            <person name="Deakin J.E."/>
            <person name="Alsop A."/>
            <person name="Thompson K."/>
            <person name="Kirby P."/>
            <person name="Papenfuss A.T."/>
            <person name="Wakefield M.J."/>
            <person name="Olender T."/>
            <person name="Lancet D."/>
            <person name="Huttley G.A."/>
            <person name="Smit A.F."/>
            <person name="Pask A."/>
            <person name="Temple-Smith P."/>
            <person name="Batzer M.A."/>
            <person name="Walker J.A."/>
            <person name="Konkel M.K."/>
            <person name="Harris R.S."/>
            <person name="Whittington C.M."/>
            <person name="Wong E.S."/>
            <person name="Gemmell N.J."/>
            <person name="Buschiazzo E."/>
            <person name="Vargas Jentzsch I.M."/>
            <person name="Merkel A."/>
            <person name="Schmitz J."/>
            <person name="Zemann A."/>
            <person name="Churakov G."/>
            <person name="Kriegs J.O."/>
            <person name="Brosius J."/>
            <person name="Murchison E.P."/>
            <person name="Sachidanandam R."/>
            <person name="Smith C."/>
            <person name="Hannon G.J."/>
            <person name="Tsend-Ayush E."/>
            <person name="McMillan D."/>
            <person name="Attenborough R."/>
            <person name="Rens W."/>
            <person name="Ferguson-Smith M."/>
            <person name="Lefevre C.M."/>
            <person name="Sharp J.A."/>
            <person name="Nicholas K.R."/>
            <person name="Ray D.A."/>
            <person name="Kube M."/>
            <person name="Reinhardt R."/>
            <person name="Pringle T.H."/>
            <person name="Taylor J."/>
            <person name="Jones R.C."/>
            <person name="Nixon B."/>
            <person name="Dacheux J.L."/>
            <person name="Niwa H."/>
            <person name="Sekita Y."/>
            <person name="Huang X."/>
            <person name="Stark A."/>
            <person name="Kheradpour P."/>
            <person name="Kellis M."/>
            <person name="Flicek P."/>
            <person name="Chen Y."/>
            <person name="Webber C."/>
            <person name="Hardison R."/>
            <person name="Nelson J."/>
            <person name="Hallsworth-Pepin K."/>
            <person name="Delehaunty K."/>
            <person name="Markovic C."/>
            <person name="Minx P."/>
            <person name="Feng Y."/>
            <person name="Kremitzki C."/>
            <person name="Mitreva M."/>
            <person name="Glasscock J."/>
            <person name="Wylie T."/>
            <person name="Wohldmann P."/>
            <person name="Thiru P."/>
            <person name="Nhan M.N."/>
            <person name="Pohl C.S."/>
            <person name="Smith S.M."/>
            <person name="Hou S."/>
            <person name="Nefedov M."/>
            <person name="de Jong P.J."/>
            <person name="Renfree M.B."/>
            <person name="Mardis E.R."/>
            <person name="Wilson R.K."/>
        </authorList>
    </citation>
    <scope>NUCLEOTIDE SEQUENCE [LARGE SCALE GENOMIC DNA]</scope>
    <source>
        <strain evidence="3 4">Glennie</strain>
    </source>
</reference>
<dbReference type="AlphaFoldDB" id="A0A6I8NNX6"/>
<dbReference type="Ensembl" id="ENSOANT00000050008.1">
    <property type="protein sequence ID" value="ENSOANP00000042835.1"/>
    <property type="gene ID" value="ENSOANG00000050753.1"/>
</dbReference>
<dbReference type="CDD" id="cd20264">
    <property type="entry name" value="Complex1_LYR_LYRM4"/>
    <property type="match status" value="1"/>
</dbReference>
<dbReference type="InParanoid" id="A0A6I8NNX6"/>
<keyword evidence="4" id="KW-1185">Reference proteome</keyword>
<dbReference type="Bgee" id="ENSOANG00000050753">
    <property type="expression patterns" value="Expressed in heart and 8 other cell types or tissues"/>
</dbReference>
<evidence type="ECO:0000259" key="2">
    <source>
        <dbReference type="Pfam" id="PF05347"/>
    </source>
</evidence>
<dbReference type="Pfam" id="PF05347">
    <property type="entry name" value="Complex1_LYR"/>
    <property type="match status" value="1"/>
</dbReference>